<proteinExistence type="predicted"/>
<evidence type="ECO:0000313" key="2">
    <source>
        <dbReference type="EMBL" id="MBO2006977.1"/>
    </source>
</evidence>
<comment type="caution">
    <text evidence="2">The sequence shown here is derived from an EMBL/GenBank/DDBJ whole genome shotgun (WGS) entry which is preliminary data.</text>
</comment>
<accession>A0A939NQ16</accession>
<evidence type="ECO:0000256" key="1">
    <source>
        <dbReference type="SAM" id="MobiDB-lite"/>
    </source>
</evidence>
<gene>
    <name evidence="2" type="ORF">J4732_13510</name>
</gene>
<dbReference type="EMBL" id="JAGETR010000082">
    <property type="protein sequence ID" value="MBO2006977.1"/>
    <property type="molecule type" value="Genomic_DNA"/>
</dbReference>
<dbReference type="AlphaFoldDB" id="A0A939NQ16"/>
<sequence length="89" mass="9897">MRNRPHPQGRCASPCASTAEPFTSAGRPDRRRRHILSSHPVRCRYANFRRRRPCARNLITDVPGLKVGAAQTAGCVPAQQLPDSRRSPP</sequence>
<name>A0A939NQ16_SERMA</name>
<feature type="region of interest" description="Disordered" evidence="1">
    <location>
        <begin position="1"/>
        <end position="33"/>
    </location>
</feature>
<protein>
    <submittedName>
        <fullName evidence="2">Uncharacterized protein</fullName>
    </submittedName>
</protein>
<organism evidence="2">
    <name type="scientific">Serratia marcescens</name>
    <dbReference type="NCBI Taxonomy" id="615"/>
    <lineage>
        <taxon>Bacteria</taxon>
        <taxon>Pseudomonadati</taxon>
        <taxon>Pseudomonadota</taxon>
        <taxon>Gammaproteobacteria</taxon>
        <taxon>Enterobacterales</taxon>
        <taxon>Yersiniaceae</taxon>
        <taxon>Serratia</taxon>
    </lineage>
</organism>
<reference evidence="2" key="1">
    <citation type="submission" date="2021-03" db="EMBL/GenBank/DDBJ databases">
        <title>Molecular epidemiology and mechanisms of colistin and carbapenem resistance in Enterobacteriaceae from clinical isolates, the environment and porcine samples in Pretoria, South Africa.</title>
        <authorList>
            <person name="Bogoshi D."/>
            <person name="Mbelle N.M."/>
            <person name="Naidoo V."/>
            <person name="Osei Sekyere J."/>
        </authorList>
    </citation>
    <scope>NUCLEOTIDE SEQUENCE</scope>
    <source>
        <strain evidence="2">C080</strain>
    </source>
</reference>